<gene>
    <name evidence="3" type="ORF">LMG21510_03694</name>
</gene>
<feature type="domain" description="BON" evidence="2">
    <location>
        <begin position="72"/>
        <end position="139"/>
    </location>
</feature>
<dbReference type="InterPro" id="IPR007055">
    <property type="entry name" value="BON_dom"/>
</dbReference>
<protein>
    <recommendedName>
        <fullName evidence="2">BON domain-containing protein</fullName>
    </recommendedName>
</protein>
<evidence type="ECO:0000313" key="4">
    <source>
        <dbReference type="Proteomes" id="UP000721236"/>
    </source>
</evidence>
<evidence type="ECO:0000256" key="1">
    <source>
        <dbReference type="SAM" id="MobiDB-lite"/>
    </source>
</evidence>
<comment type="caution">
    <text evidence="3">The sequence shown here is derived from an EMBL/GenBank/DDBJ whole genome shotgun (WGS) entry which is preliminary data.</text>
</comment>
<dbReference type="InterPro" id="IPR051686">
    <property type="entry name" value="Lipoprotein_DolP"/>
</dbReference>
<sequence>MPEQSTSTPAGQNPGPGVRSDRSESQIQSRSADPGQSSYGGFKNEDTRFQHQSADASGGGTQSGGQQGGARSDERLRDRVCEQLWRTGLDVSEVSVNVAGGYVTLEGTVGSRDERRAIEDCVDRCAGVADITNRIRVEPDRTGQHH</sequence>
<accession>A0ABN7Z036</accession>
<proteinExistence type="predicted"/>
<feature type="compositionally biased region" description="Gly residues" evidence="1">
    <location>
        <begin position="57"/>
        <end position="68"/>
    </location>
</feature>
<evidence type="ECO:0000313" key="3">
    <source>
        <dbReference type="EMBL" id="CAG9179132.1"/>
    </source>
</evidence>
<organism evidence="3 4">
    <name type="scientific">Cupriavidus respiraculi</name>
    <dbReference type="NCBI Taxonomy" id="195930"/>
    <lineage>
        <taxon>Bacteria</taxon>
        <taxon>Pseudomonadati</taxon>
        <taxon>Pseudomonadota</taxon>
        <taxon>Betaproteobacteria</taxon>
        <taxon>Burkholderiales</taxon>
        <taxon>Burkholderiaceae</taxon>
        <taxon>Cupriavidus</taxon>
    </lineage>
</organism>
<dbReference type="Gene3D" id="3.30.1340.30">
    <property type="match status" value="1"/>
</dbReference>
<dbReference type="PROSITE" id="PS50914">
    <property type="entry name" value="BON"/>
    <property type="match status" value="1"/>
</dbReference>
<keyword evidence="4" id="KW-1185">Reference proteome</keyword>
<feature type="compositionally biased region" description="Polar residues" evidence="1">
    <location>
        <begin position="1"/>
        <end position="11"/>
    </location>
</feature>
<dbReference type="PANTHER" id="PTHR34606:SF15">
    <property type="entry name" value="BON DOMAIN-CONTAINING PROTEIN"/>
    <property type="match status" value="1"/>
</dbReference>
<dbReference type="RefSeq" id="WP_222207401.1">
    <property type="nucleotide sequence ID" value="NZ_CAJZAH010000004.1"/>
</dbReference>
<dbReference type="Proteomes" id="UP000721236">
    <property type="component" value="Unassembled WGS sequence"/>
</dbReference>
<dbReference type="EMBL" id="CAJZAH010000004">
    <property type="protein sequence ID" value="CAG9179132.1"/>
    <property type="molecule type" value="Genomic_DNA"/>
</dbReference>
<evidence type="ECO:0000259" key="2">
    <source>
        <dbReference type="PROSITE" id="PS50914"/>
    </source>
</evidence>
<feature type="region of interest" description="Disordered" evidence="1">
    <location>
        <begin position="1"/>
        <end position="76"/>
    </location>
</feature>
<reference evidence="3 4" key="1">
    <citation type="submission" date="2021-08" db="EMBL/GenBank/DDBJ databases">
        <authorList>
            <person name="Peeters C."/>
        </authorList>
    </citation>
    <scope>NUCLEOTIDE SEQUENCE [LARGE SCALE GENOMIC DNA]</scope>
    <source>
        <strain evidence="3 4">LMG 21510</strain>
    </source>
</reference>
<feature type="compositionally biased region" description="Polar residues" evidence="1">
    <location>
        <begin position="25"/>
        <end position="39"/>
    </location>
</feature>
<dbReference type="PANTHER" id="PTHR34606">
    <property type="entry name" value="BON DOMAIN-CONTAINING PROTEIN"/>
    <property type="match status" value="1"/>
</dbReference>
<name>A0ABN7Z036_9BURK</name>
<dbReference type="Pfam" id="PF04972">
    <property type="entry name" value="BON"/>
    <property type="match status" value="1"/>
</dbReference>